<name>A0A5C6B4P4_9BACT</name>
<organism evidence="1 2">
    <name type="scientific">Stieleria varia</name>
    <dbReference type="NCBI Taxonomy" id="2528005"/>
    <lineage>
        <taxon>Bacteria</taxon>
        <taxon>Pseudomonadati</taxon>
        <taxon>Planctomycetota</taxon>
        <taxon>Planctomycetia</taxon>
        <taxon>Pirellulales</taxon>
        <taxon>Pirellulaceae</taxon>
        <taxon>Stieleria</taxon>
    </lineage>
</organism>
<evidence type="ECO:0000313" key="1">
    <source>
        <dbReference type="EMBL" id="TWU06532.1"/>
    </source>
</evidence>
<sequence>MKTAGLTTLGNSLSDSLGISFFAGPTRQEATSCELSEWVGVRRSGTMVYLISFKSLAKHEWQDNLGEVGSSRPASERNFGTYSHIKTQVPHCSG</sequence>
<accession>A0A5C6B4P4</accession>
<gene>
    <name evidence="1" type="ORF">Pla52n_22540</name>
</gene>
<proteinExistence type="predicted"/>
<reference evidence="1 2" key="1">
    <citation type="submission" date="2019-02" db="EMBL/GenBank/DDBJ databases">
        <title>Deep-cultivation of Planctomycetes and their phenomic and genomic characterization uncovers novel biology.</title>
        <authorList>
            <person name="Wiegand S."/>
            <person name="Jogler M."/>
            <person name="Boedeker C."/>
            <person name="Pinto D."/>
            <person name="Vollmers J."/>
            <person name="Rivas-Marin E."/>
            <person name="Kohn T."/>
            <person name="Peeters S.H."/>
            <person name="Heuer A."/>
            <person name="Rast P."/>
            <person name="Oberbeckmann S."/>
            <person name="Bunk B."/>
            <person name="Jeske O."/>
            <person name="Meyerdierks A."/>
            <person name="Storesund J.E."/>
            <person name="Kallscheuer N."/>
            <person name="Luecker S."/>
            <person name="Lage O.M."/>
            <person name="Pohl T."/>
            <person name="Merkel B.J."/>
            <person name="Hornburger P."/>
            <person name="Mueller R.-W."/>
            <person name="Bruemmer F."/>
            <person name="Labrenz M."/>
            <person name="Spormann A.M."/>
            <person name="Op Den Camp H."/>
            <person name="Overmann J."/>
            <person name="Amann R."/>
            <person name="Jetten M.S.M."/>
            <person name="Mascher T."/>
            <person name="Medema M.H."/>
            <person name="Devos D.P."/>
            <person name="Kaster A.-K."/>
            <person name="Ovreas L."/>
            <person name="Rohde M."/>
            <person name="Galperin M.Y."/>
            <person name="Jogler C."/>
        </authorList>
    </citation>
    <scope>NUCLEOTIDE SEQUENCE [LARGE SCALE GENOMIC DNA]</scope>
    <source>
        <strain evidence="1 2">Pla52n</strain>
    </source>
</reference>
<dbReference type="EMBL" id="SJPN01000002">
    <property type="protein sequence ID" value="TWU06532.1"/>
    <property type="molecule type" value="Genomic_DNA"/>
</dbReference>
<protein>
    <submittedName>
        <fullName evidence="1">Uncharacterized protein</fullName>
    </submittedName>
</protein>
<keyword evidence="2" id="KW-1185">Reference proteome</keyword>
<dbReference type="Proteomes" id="UP000320176">
    <property type="component" value="Unassembled WGS sequence"/>
</dbReference>
<evidence type="ECO:0000313" key="2">
    <source>
        <dbReference type="Proteomes" id="UP000320176"/>
    </source>
</evidence>
<dbReference type="AlphaFoldDB" id="A0A5C6B4P4"/>
<comment type="caution">
    <text evidence="1">The sequence shown here is derived from an EMBL/GenBank/DDBJ whole genome shotgun (WGS) entry which is preliminary data.</text>
</comment>